<accession>A0A0A8ZD57</accession>
<name>A0A0A8ZD57_ARUDO</name>
<dbReference type="EMBL" id="GBRH01263250">
    <property type="protein sequence ID" value="JAD34645.1"/>
    <property type="molecule type" value="Transcribed_RNA"/>
</dbReference>
<reference evidence="1" key="1">
    <citation type="submission" date="2014-09" db="EMBL/GenBank/DDBJ databases">
        <authorList>
            <person name="Magalhaes I.L.F."/>
            <person name="Oliveira U."/>
            <person name="Santos F.R."/>
            <person name="Vidigal T.H.D.A."/>
            <person name="Brescovit A.D."/>
            <person name="Santos A.J."/>
        </authorList>
    </citation>
    <scope>NUCLEOTIDE SEQUENCE</scope>
    <source>
        <tissue evidence="1">Shoot tissue taken approximately 20 cm above the soil surface</tissue>
    </source>
</reference>
<reference evidence="1" key="2">
    <citation type="journal article" date="2015" name="Data Brief">
        <title>Shoot transcriptome of the giant reed, Arundo donax.</title>
        <authorList>
            <person name="Barrero R.A."/>
            <person name="Guerrero F.D."/>
            <person name="Moolhuijzen P."/>
            <person name="Goolsby J.A."/>
            <person name="Tidwell J."/>
            <person name="Bellgard S.E."/>
            <person name="Bellgard M.I."/>
        </authorList>
    </citation>
    <scope>NUCLEOTIDE SEQUENCE</scope>
    <source>
        <tissue evidence="1">Shoot tissue taken approximately 20 cm above the soil surface</tissue>
    </source>
</reference>
<dbReference type="AlphaFoldDB" id="A0A0A8ZD57"/>
<sequence>MAMCIHVFLFTELVTL</sequence>
<proteinExistence type="predicted"/>
<evidence type="ECO:0000313" key="1">
    <source>
        <dbReference type="EMBL" id="JAD34645.1"/>
    </source>
</evidence>
<protein>
    <submittedName>
        <fullName evidence="1">Uncharacterized protein</fullName>
    </submittedName>
</protein>
<organism evidence="1">
    <name type="scientific">Arundo donax</name>
    <name type="common">Giant reed</name>
    <name type="synonym">Donax arundinaceus</name>
    <dbReference type="NCBI Taxonomy" id="35708"/>
    <lineage>
        <taxon>Eukaryota</taxon>
        <taxon>Viridiplantae</taxon>
        <taxon>Streptophyta</taxon>
        <taxon>Embryophyta</taxon>
        <taxon>Tracheophyta</taxon>
        <taxon>Spermatophyta</taxon>
        <taxon>Magnoliopsida</taxon>
        <taxon>Liliopsida</taxon>
        <taxon>Poales</taxon>
        <taxon>Poaceae</taxon>
        <taxon>PACMAD clade</taxon>
        <taxon>Arundinoideae</taxon>
        <taxon>Arundineae</taxon>
        <taxon>Arundo</taxon>
    </lineage>
</organism>